<evidence type="ECO:0000313" key="2">
    <source>
        <dbReference type="EMBL" id="TDQ54341.1"/>
    </source>
</evidence>
<gene>
    <name evidence="2" type="ORF">EV190_102175</name>
</gene>
<proteinExistence type="predicted"/>
<protein>
    <submittedName>
        <fullName evidence="2">Uncharacterized protein</fullName>
    </submittedName>
</protein>
<accession>A0A4R6V5U5</accession>
<reference evidence="2 3" key="1">
    <citation type="submission" date="2019-03" db="EMBL/GenBank/DDBJ databases">
        <title>Genomic Encyclopedia of Type Strains, Phase IV (KMG-IV): sequencing the most valuable type-strain genomes for metagenomic binning, comparative biology and taxonomic classification.</title>
        <authorList>
            <person name="Goeker M."/>
        </authorList>
    </citation>
    <scope>NUCLEOTIDE SEQUENCE [LARGE SCALE GENOMIC DNA]</scope>
    <source>
        <strain evidence="2 3">DSM 46770</strain>
    </source>
</reference>
<feature type="compositionally biased region" description="Low complexity" evidence="1">
    <location>
        <begin position="1"/>
        <end position="11"/>
    </location>
</feature>
<feature type="region of interest" description="Disordered" evidence="1">
    <location>
        <begin position="1"/>
        <end position="28"/>
    </location>
</feature>
<name>A0A4R6V5U5_9ACTN</name>
<evidence type="ECO:0000313" key="3">
    <source>
        <dbReference type="Proteomes" id="UP000295281"/>
    </source>
</evidence>
<dbReference type="AlphaFoldDB" id="A0A4R6V5U5"/>
<keyword evidence="3" id="KW-1185">Reference proteome</keyword>
<dbReference type="Proteomes" id="UP000295281">
    <property type="component" value="Unassembled WGS sequence"/>
</dbReference>
<sequence length="45" mass="4673">MGAGRRAGAAGLYERAVPTPRPRSSMGVFTFGTVPLPASPDSARR</sequence>
<comment type="caution">
    <text evidence="2">The sequence shown here is derived from an EMBL/GenBank/DDBJ whole genome shotgun (WGS) entry which is preliminary data.</text>
</comment>
<dbReference type="EMBL" id="SNYN01000002">
    <property type="protein sequence ID" value="TDQ54341.1"/>
    <property type="molecule type" value="Genomic_DNA"/>
</dbReference>
<organism evidence="2 3">
    <name type="scientific">Actinorugispora endophytica</name>
    <dbReference type="NCBI Taxonomy" id="1605990"/>
    <lineage>
        <taxon>Bacteria</taxon>
        <taxon>Bacillati</taxon>
        <taxon>Actinomycetota</taxon>
        <taxon>Actinomycetes</taxon>
        <taxon>Streptosporangiales</taxon>
        <taxon>Nocardiopsidaceae</taxon>
        <taxon>Actinorugispora</taxon>
    </lineage>
</organism>
<evidence type="ECO:0000256" key="1">
    <source>
        <dbReference type="SAM" id="MobiDB-lite"/>
    </source>
</evidence>